<dbReference type="AlphaFoldDB" id="A0A6N2SMY3"/>
<dbReference type="InterPro" id="IPR007630">
    <property type="entry name" value="RNA_pol_sigma70_r4"/>
</dbReference>
<dbReference type="InterPro" id="IPR036388">
    <property type="entry name" value="WH-like_DNA-bd_sf"/>
</dbReference>
<dbReference type="InterPro" id="IPR013324">
    <property type="entry name" value="RNA_pol_sigma_r3/r4-like"/>
</dbReference>
<sequence>MTHEVYQAYYGYERHLRTLEEKDTRNGTVWYSDLDTEETLGEEMIYDPNAPAVETVAVTHVMQKALRKALTQLPEEDYRLIRMLYYEGKTIRHVAQLLCLPTMTIHYRKERAIKNSWKTEKSFVQPPVELGLIVRGFFQTPIGL</sequence>
<dbReference type="GO" id="GO:0003700">
    <property type="term" value="F:DNA-binding transcription factor activity"/>
    <property type="evidence" value="ECO:0007669"/>
    <property type="project" value="InterPro"/>
</dbReference>
<evidence type="ECO:0000313" key="2">
    <source>
        <dbReference type="EMBL" id="VYS93140.1"/>
    </source>
</evidence>
<feature type="domain" description="RNA polymerase sigma-70 region 4" evidence="1">
    <location>
        <begin position="69"/>
        <end position="114"/>
    </location>
</feature>
<dbReference type="SUPFAM" id="SSF88659">
    <property type="entry name" value="Sigma3 and sigma4 domains of RNA polymerase sigma factors"/>
    <property type="match status" value="1"/>
</dbReference>
<dbReference type="Gene3D" id="1.10.10.10">
    <property type="entry name" value="Winged helix-like DNA-binding domain superfamily/Winged helix DNA-binding domain"/>
    <property type="match status" value="1"/>
</dbReference>
<dbReference type="Pfam" id="PF04545">
    <property type="entry name" value="Sigma70_r4"/>
    <property type="match status" value="1"/>
</dbReference>
<organism evidence="2">
    <name type="scientific">uncultured Anaerotruncus sp</name>
    <dbReference type="NCBI Taxonomy" id="905011"/>
    <lineage>
        <taxon>Bacteria</taxon>
        <taxon>Bacillati</taxon>
        <taxon>Bacillota</taxon>
        <taxon>Clostridia</taxon>
        <taxon>Eubacteriales</taxon>
        <taxon>Oscillospiraceae</taxon>
        <taxon>Anaerotruncus</taxon>
        <taxon>environmental samples</taxon>
    </lineage>
</organism>
<dbReference type="GO" id="GO:0006352">
    <property type="term" value="P:DNA-templated transcription initiation"/>
    <property type="evidence" value="ECO:0007669"/>
    <property type="project" value="InterPro"/>
</dbReference>
<dbReference type="EMBL" id="CACRSL010000003">
    <property type="protein sequence ID" value="VYS93140.1"/>
    <property type="molecule type" value="Genomic_DNA"/>
</dbReference>
<evidence type="ECO:0000259" key="1">
    <source>
        <dbReference type="Pfam" id="PF04545"/>
    </source>
</evidence>
<gene>
    <name evidence="2" type="ORF">AULFYP135_00962</name>
</gene>
<proteinExistence type="predicted"/>
<reference evidence="2" key="1">
    <citation type="submission" date="2019-11" db="EMBL/GenBank/DDBJ databases">
        <authorList>
            <person name="Feng L."/>
        </authorList>
    </citation>
    <scope>NUCLEOTIDE SEQUENCE</scope>
    <source>
        <strain evidence="2">AundefinedLFYP135</strain>
    </source>
</reference>
<name>A0A6N2SMY3_9FIRM</name>
<protein>
    <submittedName>
        <fullName evidence="2">RNA polymerase sigma factor</fullName>
    </submittedName>
</protein>
<accession>A0A6N2SMY3</accession>